<accession>G9QL58</accession>
<gene>
    <name evidence="4" type="ORF">HMPREF1015_02468</name>
</gene>
<feature type="transmembrane region" description="Helical" evidence="2">
    <location>
        <begin position="6"/>
        <end position="26"/>
    </location>
</feature>
<evidence type="ECO:0000256" key="1">
    <source>
        <dbReference type="SAM" id="MobiDB-lite"/>
    </source>
</evidence>
<feature type="domain" description="Inner membrane protein YgaP-like transmembrane" evidence="3">
    <location>
        <begin position="4"/>
        <end position="62"/>
    </location>
</feature>
<organism evidence="4 5">
    <name type="scientific">Bacillus smithii 7_3_47FAA</name>
    <dbReference type="NCBI Taxonomy" id="665952"/>
    <lineage>
        <taxon>Bacteria</taxon>
        <taxon>Bacillati</taxon>
        <taxon>Bacillota</taxon>
        <taxon>Bacilli</taxon>
        <taxon>Bacillales</taxon>
        <taxon>Bacillaceae</taxon>
        <taxon>Bacillus</taxon>
    </lineage>
</organism>
<evidence type="ECO:0000259" key="3">
    <source>
        <dbReference type="Pfam" id="PF11127"/>
    </source>
</evidence>
<feature type="region of interest" description="Disordered" evidence="1">
    <location>
        <begin position="69"/>
        <end position="104"/>
    </location>
</feature>
<feature type="compositionally biased region" description="Low complexity" evidence="1">
    <location>
        <begin position="71"/>
        <end position="90"/>
    </location>
</feature>
<evidence type="ECO:0000313" key="5">
    <source>
        <dbReference type="Proteomes" id="UP000011747"/>
    </source>
</evidence>
<dbReference type="HOGENOM" id="CLU_186599_0_0_9"/>
<evidence type="ECO:0000256" key="2">
    <source>
        <dbReference type="SAM" id="Phobius"/>
    </source>
</evidence>
<dbReference type="Proteomes" id="UP000011747">
    <property type="component" value="Unassembled WGS sequence"/>
</dbReference>
<dbReference type="RefSeq" id="WP_003354089.1">
    <property type="nucleotide sequence ID" value="NZ_JH414752.1"/>
</dbReference>
<evidence type="ECO:0000313" key="4">
    <source>
        <dbReference type="EMBL" id="EHL78123.1"/>
    </source>
</evidence>
<dbReference type="InterPro" id="IPR021309">
    <property type="entry name" value="YgaP-like_TM"/>
</dbReference>
<reference evidence="4 5" key="1">
    <citation type="submission" date="2011-09" db="EMBL/GenBank/DDBJ databases">
        <title>The Genome Sequence of Bacillus smithii 7_3_47FAA.</title>
        <authorList>
            <consortium name="The Broad Institute Genome Sequencing Platform"/>
            <person name="Earl A."/>
            <person name="Ward D."/>
            <person name="Feldgarden M."/>
            <person name="Gevers D."/>
            <person name="Daigneault M."/>
            <person name="Strauss J."/>
            <person name="Allen-Vercoe E."/>
            <person name="Young S.K."/>
            <person name="Zeng Q."/>
            <person name="Gargeya S."/>
            <person name="Fitzgerald M."/>
            <person name="Haas B."/>
            <person name="Abouelleil A."/>
            <person name="Alvarado L."/>
            <person name="Arachchi H.M."/>
            <person name="Berlin A."/>
            <person name="Brown A."/>
            <person name="Chapman S.B."/>
            <person name="Chen Z."/>
            <person name="Dunbar C."/>
            <person name="Freedman E."/>
            <person name="Gearin G."/>
            <person name="Goldberg J."/>
            <person name="Griggs A."/>
            <person name="Gujja S."/>
            <person name="Heiman D."/>
            <person name="Howarth C."/>
            <person name="Larson L."/>
            <person name="Lui A."/>
            <person name="MacDonald P.J.P."/>
            <person name="Montmayeur A."/>
            <person name="Murphy C."/>
            <person name="Neiman D."/>
            <person name="Pearson M."/>
            <person name="Priest M."/>
            <person name="Roberts A."/>
            <person name="Saif S."/>
            <person name="Shea T."/>
            <person name="Shenoy N."/>
            <person name="Sisk P."/>
            <person name="Stolte C."/>
            <person name="Sykes S."/>
            <person name="Wortman J."/>
            <person name="Nusbaum C."/>
            <person name="Birren B."/>
        </authorList>
    </citation>
    <scope>NUCLEOTIDE SEQUENCE [LARGE SCALE GENOMIC DNA]</scope>
    <source>
        <strain evidence="4 5">7_3_47FAA</strain>
    </source>
</reference>
<dbReference type="EMBL" id="ACWF01000092">
    <property type="protein sequence ID" value="EHL78123.1"/>
    <property type="molecule type" value="Genomic_DNA"/>
</dbReference>
<dbReference type="Pfam" id="PF11127">
    <property type="entry name" value="YgaP-like_TM"/>
    <property type="match status" value="1"/>
</dbReference>
<comment type="caution">
    <text evidence="4">The sequence shown here is derived from an EMBL/GenBank/DDBJ whole genome shotgun (WGS) entry which is preliminary data.</text>
</comment>
<proteinExistence type="predicted"/>
<dbReference type="AlphaFoldDB" id="G9QL58"/>
<dbReference type="PATRIC" id="fig|665952.3.peg.1771"/>
<keyword evidence="2" id="KW-0472">Membrane</keyword>
<keyword evidence="2" id="KW-1133">Transmembrane helix</keyword>
<keyword evidence="5" id="KW-1185">Reference proteome</keyword>
<sequence>MKVKQNIGILNALIRITCGLTMLAWGTAKLSKKPWRQSYLFIAFLGAMRVGEGILQYCPLTDLWENGSFMNQQNNQNRQNQQNQQKQQNQADRKEDIDIPYNPS</sequence>
<protein>
    <recommendedName>
        <fullName evidence="3">Inner membrane protein YgaP-like transmembrane domain-containing protein</fullName>
    </recommendedName>
</protein>
<name>G9QL58_9BACI</name>
<keyword evidence="2" id="KW-0812">Transmembrane</keyword>